<comment type="caution">
    <text evidence="1">The sequence shown here is derived from an EMBL/GenBank/DDBJ whole genome shotgun (WGS) entry which is preliminary data.</text>
</comment>
<evidence type="ECO:0000313" key="2">
    <source>
        <dbReference type="Proteomes" id="UP000823850"/>
    </source>
</evidence>
<sequence length="269" mass="30690">MKVIETFLQGKENDPDTCEDGIFIGENIAAVLDGVTAKGTCLWKGKKSGCFGKNLLLKYLETCRDTETPEEFFSGLDLQLGQAIEERTDEIGPEDFPRVSVIVYNERWREIWSYGDCQCRIHDKVYDHAKKIDKMNGELRAFYLEYFLSQGWSMEELEEEDPGRKAIETNLIMQLAFENKPGKFGYPVLNGQGIQPSMIKRYQVNPGDEIVLASDGYPVLKGSWLESEKALQDFLEQDPMCFRLYPSTKGVKPGNVSFDDRAYCRILAE</sequence>
<name>A0A9D2R9V3_9FIRM</name>
<gene>
    <name evidence="1" type="ORF">H9913_05410</name>
</gene>
<protein>
    <submittedName>
        <fullName evidence="1">Uncharacterized protein</fullName>
    </submittedName>
</protein>
<reference evidence="1" key="1">
    <citation type="journal article" date="2021" name="PeerJ">
        <title>Extensive microbial diversity within the chicken gut microbiome revealed by metagenomics and culture.</title>
        <authorList>
            <person name="Gilroy R."/>
            <person name="Ravi A."/>
            <person name="Getino M."/>
            <person name="Pursley I."/>
            <person name="Horton D.L."/>
            <person name="Alikhan N.F."/>
            <person name="Baker D."/>
            <person name="Gharbi K."/>
            <person name="Hall N."/>
            <person name="Watson M."/>
            <person name="Adriaenssens E.M."/>
            <person name="Foster-Nyarko E."/>
            <person name="Jarju S."/>
            <person name="Secka A."/>
            <person name="Antonio M."/>
            <person name="Oren A."/>
            <person name="Chaudhuri R.R."/>
            <person name="La Ragione R."/>
            <person name="Hildebrand F."/>
            <person name="Pallen M.J."/>
        </authorList>
    </citation>
    <scope>NUCLEOTIDE SEQUENCE</scope>
    <source>
        <strain evidence="1">ChiW19-6364</strain>
    </source>
</reference>
<reference evidence="1" key="2">
    <citation type="submission" date="2021-04" db="EMBL/GenBank/DDBJ databases">
        <authorList>
            <person name="Gilroy R."/>
        </authorList>
    </citation>
    <scope>NUCLEOTIDE SEQUENCE</scope>
    <source>
        <strain evidence="1">ChiW19-6364</strain>
    </source>
</reference>
<dbReference type="AlphaFoldDB" id="A0A9D2R9V3"/>
<organism evidence="1 2">
    <name type="scientific">Candidatus Blautia stercoripullorum</name>
    <dbReference type="NCBI Taxonomy" id="2838502"/>
    <lineage>
        <taxon>Bacteria</taxon>
        <taxon>Bacillati</taxon>
        <taxon>Bacillota</taxon>
        <taxon>Clostridia</taxon>
        <taxon>Lachnospirales</taxon>
        <taxon>Lachnospiraceae</taxon>
        <taxon>Blautia</taxon>
    </lineage>
</organism>
<proteinExistence type="predicted"/>
<dbReference type="EMBL" id="DWUX01000103">
    <property type="protein sequence ID" value="HJD39446.1"/>
    <property type="molecule type" value="Genomic_DNA"/>
</dbReference>
<evidence type="ECO:0000313" key="1">
    <source>
        <dbReference type="EMBL" id="HJD39446.1"/>
    </source>
</evidence>
<accession>A0A9D2R9V3</accession>
<dbReference type="Proteomes" id="UP000823850">
    <property type="component" value="Unassembled WGS sequence"/>
</dbReference>